<evidence type="ECO:0000313" key="6">
    <source>
        <dbReference type="Proteomes" id="UP000265520"/>
    </source>
</evidence>
<feature type="domain" description="Disease resistance N-terminal" evidence="4">
    <location>
        <begin position="11"/>
        <end position="98"/>
    </location>
</feature>
<dbReference type="InterPro" id="IPR038005">
    <property type="entry name" value="RX-like_CC"/>
</dbReference>
<evidence type="ECO:0000256" key="1">
    <source>
        <dbReference type="ARBA" id="ARBA00022737"/>
    </source>
</evidence>
<evidence type="ECO:0000256" key="3">
    <source>
        <dbReference type="ARBA" id="ARBA00022821"/>
    </source>
</evidence>
<dbReference type="EMBL" id="LXQA010035066">
    <property type="protein sequence ID" value="MCH97480.1"/>
    <property type="molecule type" value="Genomic_DNA"/>
</dbReference>
<keyword evidence="2" id="KW-0547">Nucleotide-binding</keyword>
<gene>
    <name evidence="5" type="ORF">A2U01_0018475</name>
</gene>
<protein>
    <submittedName>
        <fullName evidence="5">Disease resistance protein</fullName>
    </submittedName>
</protein>
<dbReference type="GO" id="GO:0000166">
    <property type="term" value="F:nucleotide binding"/>
    <property type="evidence" value="ECO:0007669"/>
    <property type="project" value="UniProtKB-KW"/>
</dbReference>
<name>A0A392NCE1_9FABA</name>
<comment type="caution">
    <text evidence="5">The sequence shown here is derived from an EMBL/GenBank/DDBJ whole genome shotgun (WGS) entry which is preliminary data.</text>
</comment>
<keyword evidence="6" id="KW-1185">Reference proteome</keyword>
<accession>A0A392NCE1</accession>
<dbReference type="Proteomes" id="UP000265520">
    <property type="component" value="Unassembled WGS sequence"/>
</dbReference>
<dbReference type="GO" id="GO:0006952">
    <property type="term" value="P:defense response"/>
    <property type="evidence" value="ECO:0007669"/>
    <property type="project" value="UniProtKB-KW"/>
</dbReference>
<evidence type="ECO:0000259" key="4">
    <source>
        <dbReference type="Pfam" id="PF18052"/>
    </source>
</evidence>
<feature type="non-terminal residue" evidence="5">
    <location>
        <position position="178"/>
    </location>
</feature>
<proteinExistence type="predicted"/>
<dbReference type="InterPro" id="IPR041118">
    <property type="entry name" value="Rx_N"/>
</dbReference>
<evidence type="ECO:0000313" key="5">
    <source>
        <dbReference type="EMBL" id="MCH97480.1"/>
    </source>
</evidence>
<dbReference type="Gene3D" id="1.20.5.4130">
    <property type="match status" value="1"/>
</dbReference>
<dbReference type="Pfam" id="PF18052">
    <property type="entry name" value="Rx_N"/>
    <property type="match status" value="1"/>
</dbReference>
<dbReference type="CDD" id="cd14798">
    <property type="entry name" value="RX-CC_like"/>
    <property type="match status" value="1"/>
</dbReference>
<reference evidence="5 6" key="1">
    <citation type="journal article" date="2018" name="Front. Plant Sci.">
        <title>Red Clover (Trifolium pratense) and Zigzag Clover (T. medium) - A Picture of Genomic Similarities and Differences.</title>
        <authorList>
            <person name="Dluhosova J."/>
            <person name="Istvanek J."/>
            <person name="Nedelnik J."/>
            <person name="Repkova J."/>
        </authorList>
    </citation>
    <scope>NUCLEOTIDE SEQUENCE [LARGE SCALE GENOMIC DNA]</scope>
    <source>
        <strain evidence="6">cv. 10/8</strain>
        <tissue evidence="5">Leaf</tissue>
    </source>
</reference>
<keyword evidence="1" id="KW-0677">Repeat</keyword>
<evidence type="ECO:0000256" key="2">
    <source>
        <dbReference type="ARBA" id="ARBA00022741"/>
    </source>
</evidence>
<sequence length="178" mass="20215">MAESFVFDIADSLLGKLASYVYEEASRAYGVSKDLQRIKDTLSIVRGLLLDAELKKNQQHALREWLKQIQNICYDADDVLDEFELQNKKKQVLEASGSTMVKVRRLFSSSNPLAFRFRMAHQLKKLKNRLNKVAADGTGFGLVRIDYESGLAVQRRELTHSHVDASNVIGRENDKEAI</sequence>
<dbReference type="AlphaFoldDB" id="A0A392NCE1"/>
<dbReference type="PANTHER" id="PTHR19338">
    <property type="entry name" value="TRANSLOCASE OF INNER MITOCHONDRIAL MEMBRANE 13 HOMOLOG"/>
    <property type="match status" value="1"/>
</dbReference>
<keyword evidence="3" id="KW-0611">Plant defense</keyword>
<dbReference type="PANTHER" id="PTHR19338:SF73">
    <property type="entry name" value="DISEASE RESISTANCE PROTEIN RGA2-LIKE"/>
    <property type="match status" value="1"/>
</dbReference>
<organism evidence="5 6">
    <name type="scientific">Trifolium medium</name>
    <dbReference type="NCBI Taxonomy" id="97028"/>
    <lineage>
        <taxon>Eukaryota</taxon>
        <taxon>Viridiplantae</taxon>
        <taxon>Streptophyta</taxon>
        <taxon>Embryophyta</taxon>
        <taxon>Tracheophyta</taxon>
        <taxon>Spermatophyta</taxon>
        <taxon>Magnoliopsida</taxon>
        <taxon>eudicotyledons</taxon>
        <taxon>Gunneridae</taxon>
        <taxon>Pentapetalae</taxon>
        <taxon>rosids</taxon>
        <taxon>fabids</taxon>
        <taxon>Fabales</taxon>
        <taxon>Fabaceae</taxon>
        <taxon>Papilionoideae</taxon>
        <taxon>50 kb inversion clade</taxon>
        <taxon>NPAAA clade</taxon>
        <taxon>Hologalegina</taxon>
        <taxon>IRL clade</taxon>
        <taxon>Trifolieae</taxon>
        <taxon>Trifolium</taxon>
    </lineage>
</organism>